<evidence type="ECO:0000313" key="3">
    <source>
        <dbReference type="Proteomes" id="UP001204798"/>
    </source>
</evidence>
<feature type="domain" description="DUF2357" evidence="1">
    <location>
        <begin position="106"/>
        <end position="363"/>
    </location>
</feature>
<comment type="caution">
    <text evidence="2">The sequence shown here is derived from an EMBL/GenBank/DDBJ whole genome shotgun (WGS) entry which is preliminary data.</text>
</comment>
<dbReference type="Proteomes" id="UP001204798">
    <property type="component" value="Unassembled WGS sequence"/>
</dbReference>
<organism evidence="2 3">
    <name type="scientific">Candidatus Fervidibacter sacchari</name>
    <dbReference type="NCBI Taxonomy" id="1448929"/>
    <lineage>
        <taxon>Bacteria</taxon>
        <taxon>Candidatus Fervidibacterota</taxon>
        <taxon>Candidatus Fervidibacter</taxon>
    </lineage>
</organism>
<dbReference type="InterPro" id="IPR007505">
    <property type="entry name" value="PDDEXK_7"/>
</dbReference>
<dbReference type="Pfam" id="PF04411">
    <property type="entry name" value="PDDEXK_7"/>
    <property type="match status" value="1"/>
</dbReference>
<sequence>MGKWQKCENCDDAVCWCWTDGEIKVTLKLTESKRQQDEQERQKQDEACLKIVDLSLKDLCREHGVDIADAIVPEWKELWGQVEPEAECIWFGEQEASKKPNGWWSFTFRNYLGKSVIRIKLADGREVVTDPIEVVSPKTPLDEQCDPLFYPKFLRTLIDDLIRYLVSLPFDWAAPTEFTTEERTQPPSPIFVLHVLAQHADTICYALQTIWRNPHRRLVTEERWVLLSEASSVDADTILMMLHYPEHLRPYRGNSLSTLAQRLKSKVPERVFERRVTETLDTPENRFIKRFMDIVLYWCDELKRLVYWEKAKSHQPNLEDLQNFVRFLRADPLFADVSELTIFPASSQVLQKRDGYRECLQIYRLLHIARAPIFDRLQDAIDNRRIDQLYEFWCFFRLAEELKCKSVSISERDGSFHFEAELPDGRKLIHNKCFGRGSGDGCSYSVRLRPDFSVMNGNKPEVVFDAKFRFDDDDVKKLKEMSEAGEAKASETIDAEMDDAQQKGDVERLAKHADICKMHTYRDALKCRAAVILFPGTKGVFYRIDGTKEDNPCLSNIVRNNGWEGVGAVPFVPKPKGEPQS</sequence>
<keyword evidence="3" id="KW-1185">Reference proteome</keyword>
<gene>
    <name evidence="2" type="ORF">M2350_003063</name>
</gene>
<protein>
    <submittedName>
        <fullName evidence="2">Component of viral defense system (DUF524 family)</fullName>
    </submittedName>
</protein>
<dbReference type="InterPro" id="IPR018633">
    <property type="entry name" value="DUF2357"/>
</dbReference>
<evidence type="ECO:0000259" key="1">
    <source>
        <dbReference type="Pfam" id="PF09823"/>
    </source>
</evidence>
<dbReference type="RefSeq" id="WP_259100490.1">
    <property type="nucleotide sequence ID" value="NZ_CP130454.1"/>
</dbReference>
<dbReference type="EMBL" id="JANUCP010000006">
    <property type="protein sequence ID" value="MCS3920628.1"/>
    <property type="molecule type" value="Genomic_DNA"/>
</dbReference>
<accession>A0ABT2ERM8</accession>
<proteinExistence type="predicted"/>
<evidence type="ECO:0000313" key="2">
    <source>
        <dbReference type="EMBL" id="MCS3920628.1"/>
    </source>
</evidence>
<reference evidence="2 3" key="1">
    <citation type="submission" date="2022-08" db="EMBL/GenBank/DDBJ databases">
        <title>Bacterial and archaeal communities from various locations to study Microbial Dark Matter (Phase II).</title>
        <authorList>
            <person name="Stepanauskas R."/>
        </authorList>
    </citation>
    <scope>NUCLEOTIDE SEQUENCE [LARGE SCALE GENOMIC DNA]</scope>
    <source>
        <strain evidence="2 3">PD1</strain>
    </source>
</reference>
<dbReference type="Pfam" id="PF09823">
    <property type="entry name" value="DUF2357"/>
    <property type="match status" value="1"/>
</dbReference>
<name>A0ABT2ERM8_9BACT</name>